<name>A0A6U6AZD9_GUITH</name>
<organism evidence="1">
    <name type="scientific">Guillardia theta</name>
    <name type="common">Cryptophyte</name>
    <name type="synonym">Cryptomonas phi</name>
    <dbReference type="NCBI Taxonomy" id="55529"/>
    <lineage>
        <taxon>Eukaryota</taxon>
        <taxon>Cryptophyceae</taxon>
        <taxon>Pyrenomonadales</taxon>
        <taxon>Geminigeraceae</taxon>
        <taxon>Guillardia</taxon>
    </lineage>
</organism>
<sequence>MPRRPPCSSAVQAANAFVNVFIAESDSDDHILPKNGSYSPFHGFSRMLPQHASVRDGGTGVDGISRAGLNKIVGNTFNEGMRKPSRNGNPGELGSVAAHKLARHFLRARWRNPDDSQDLVVLQQMFCMMQPHQVANCVLVLREFSKWRPGPAGRGGDRASGKLGESRKLKLEDEMRCVKQKIEDARDKDLCEEDEDDNSDAFSMRSTVVNVQRVQESDVSSNKKTSCGASSEIPQFPGLLTHATSVQEILNQSSMNAAAEHLTNHKLSSADILNTLFLQVAASRVSQTHVSSGNAGPLNGVFPSTMGIPNSFVNDTLALDKHGFSMSPPMGLNQLWNHQVESSQSSKLDTEGHRMLSNLGRSQGPILPPLKQVLLESAIKST</sequence>
<reference evidence="1" key="1">
    <citation type="submission" date="2021-01" db="EMBL/GenBank/DDBJ databases">
        <authorList>
            <person name="Corre E."/>
            <person name="Pelletier E."/>
            <person name="Niang G."/>
            <person name="Scheremetjew M."/>
            <person name="Finn R."/>
            <person name="Kale V."/>
            <person name="Holt S."/>
            <person name="Cochrane G."/>
            <person name="Meng A."/>
            <person name="Brown T."/>
            <person name="Cohen L."/>
        </authorList>
    </citation>
    <scope>NUCLEOTIDE SEQUENCE</scope>
    <source>
        <strain evidence="1">CCMP 2712</strain>
    </source>
</reference>
<dbReference type="EMBL" id="HBKN01027997">
    <property type="protein sequence ID" value="CAE2311475.1"/>
    <property type="molecule type" value="Transcribed_RNA"/>
</dbReference>
<accession>A0A6U6AZD9</accession>
<gene>
    <name evidence="1" type="ORF">GTHE00462_LOCUS21647</name>
    <name evidence="2" type="ORF">GTHE00462_LOCUS21649</name>
</gene>
<protein>
    <submittedName>
        <fullName evidence="1">Uncharacterized protein</fullName>
    </submittedName>
</protein>
<evidence type="ECO:0000313" key="2">
    <source>
        <dbReference type="EMBL" id="CAE2311475.1"/>
    </source>
</evidence>
<dbReference type="AlphaFoldDB" id="A0A6U6AZD9"/>
<proteinExistence type="predicted"/>
<dbReference type="EMBL" id="HBKN01027995">
    <property type="protein sequence ID" value="CAE2311473.1"/>
    <property type="molecule type" value="Transcribed_RNA"/>
</dbReference>
<evidence type="ECO:0000313" key="1">
    <source>
        <dbReference type="EMBL" id="CAE2311473.1"/>
    </source>
</evidence>